<keyword evidence="2" id="KW-0240">DNA-directed RNA polymerase</keyword>
<dbReference type="AlphaFoldDB" id="A0A6N2US17"/>
<dbReference type="EMBL" id="CACRST010000022">
    <property type="protein sequence ID" value="VYT21485.1"/>
    <property type="molecule type" value="Genomic_DNA"/>
</dbReference>
<sequence length="164" mass="19138">MRDIKNLNIWKQEPDSRGIKEEFMNLDITELNLSVRSYNCLKRAGCNTIRDIFYCMGEDGHGLRKIRNLGTRSENEIIEKIKEMEEIYAKTHAPGSESEKRTIIKPAKKIWDMGIDQFHLSNYSLQRLSACGIKQIRDLYATNPKKEPGWYAVRELFEKIPSAR</sequence>
<dbReference type="Pfam" id="PF03118">
    <property type="entry name" value="RNA_pol_A_CTD"/>
    <property type="match status" value="1"/>
</dbReference>
<dbReference type="SUPFAM" id="SSF47789">
    <property type="entry name" value="C-terminal domain of RNA polymerase alpha subunit"/>
    <property type="match status" value="1"/>
</dbReference>
<dbReference type="GO" id="GO:0000428">
    <property type="term" value="C:DNA-directed RNA polymerase complex"/>
    <property type="evidence" value="ECO:0007669"/>
    <property type="project" value="UniProtKB-KW"/>
</dbReference>
<dbReference type="Gene3D" id="1.10.150.20">
    <property type="entry name" value="5' to 3' exonuclease, C-terminal subdomain"/>
    <property type="match status" value="1"/>
</dbReference>
<protein>
    <submittedName>
        <fullName evidence="2">DNA-directed RNA polymerase subunit alpha</fullName>
        <ecNumber evidence="2">2.7.7.6</ecNumber>
    </submittedName>
</protein>
<dbReference type="InterPro" id="IPR011260">
    <property type="entry name" value="RNAP_asu_C"/>
</dbReference>
<accession>A0A6N2US17</accession>
<keyword evidence="2" id="KW-0808">Transferase</keyword>
<dbReference type="RefSeq" id="WP_412110002.1">
    <property type="nucleotide sequence ID" value="NZ_CACRST010000022.1"/>
</dbReference>
<dbReference type="GO" id="GO:0003899">
    <property type="term" value="F:DNA-directed RNA polymerase activity"/>
    <property type="evidence" value="ECO:0007669"/>
    <property type="project" value="UniProtKB-EC"/>
</dbReference>
<organism evidence="2">
    <name type="scientific">Blautia glucerasea</name>
    <dbReference type="NCBI Taxonomy" id="536633"/>
    <lineage>
        <taxon>Bacteria</taxon>
        <taxon>Bacillati</taxon>
        <taxon>Bacillota</taxon>
        <taxon>Clostridia</taxon>
        <taxon>Lachnospirales</taxon>
        <taxon>Lachnospiraceae</taxon>
        <taxon>Blautia</taxon>
    </lineage>
</organism>
<evidence type="ECO:0000313" key="2">
    <source>
        <dbReference type="EMBL" id="VYT21485.1"/>
    </source>
</evidence>
<proteinExistence type="predicted"/>
<reference evidence="2" key="1">
    <citation type="submission" date="2019-11" db="EMBL/GenBank/DDBJ databases">
        <authorList>
            <person name="Feng L."/>
        </authorList>
    </citation>
    <scope>NUCLEOTIDE SEQUENCE</scope>
    <source>
        <strain evidence="2">BgluceraseaLFYP119</strain>
    </source>
</reference>
<evidence type="ECO:0000259" key="1">
    <source>
        <dbReference type="Pfam" id="PF03118"/>
    </source>
</evidence>
<dbReference type="EC" id="2.7.7.6" evidence="2"/>
<keyword evidence="2" id="KW-0548">Nucleotidyltransferase</keyword>
<dbReference type="GO" id="GO:0003677">
    <property type="term" value="F:DNA binding"/>
    <property type="evidence" value="ECO:0007669"/>
    <property type="project" value="InterPro"/>
</dbReference>
<dbReference type="GO" id="GO:0006351">
    <property type="term" value="P:DNA-templated transcription"/>
    <property type="evidence" value="ECO:0007669"/>
    <property type="project" value="InterPro"/>
</dbReference>
<gene>
    <name evidence="2" type="primary">rpoA_1</name>
    <name evidence="2" type="ORF">BGLFYP119_02297</name>
</gene>
<keyword evidence="2" id="KW-0804">Transcription</keyword>
<feature type="domain" description="RNA polymerase alpha subunit C-terminal" evidence="1">
    <location>
        <begin position="21"/>
        <end position="83"/>
    </location>
</feature>
<name>A0A6N2US17_9FIRM</name>